<dbReference type="PROSITE" id="PS00380">
    <property type="entry name" value="RHODANESE_1"/>
    <property type="match status" value="1"/>
</dbReference>
<dbReference type="SMART" id="SM00450">
    <property type="entry name" value="RHOD"/>
    <property type="match status" value="2"/>
</dbReference>
<keyword evidence="5" id="KW-1185">Reference proteome</keyword>
<dbReference type="CDD" id="cd01449">
    <property type="entry name" value="TST_Repeat_2"/>
    <property type="match status" value="1"/>
</dbReference>
<dbReference type="PANTHER" id="PTHR11364:SF27">
    <property type="entry name" value="SULFURTRANSFERASE"/>
    <property type="match status" value="1"/>
</dbReference>
<keyword evidence="2" id="KW-0677">Repeat</keyword>
<comment type="caution">
    <text evidence="4">The sequence shown here is derived from an EMBL/GenBank/DDBJ whole genome shotgun (WGS) entry which is preliminary data.</text>
</comment>
<organism evidence="4 5">
    <name type="scientific">Silvimonas amylolytica</name>
    <dbReference type="NCBI Taxonomy" id="449663"/>
    <lineage>
        <taxon>Bacteria</taxon>
        <taxon>Pseudomonadati</taxon>
        <taxon>Pseudomonadota</taxon>
        <taxon>Betaproteobacteria</taxon>
        <taxon>Neisseriales</taxon>
        <taxon>Chitinibacteraceae</taxon>
        <taxon>Silvimonas</taxon>
    </lineage>
</organism>
<evidence type="ECO:0000256" key="1">
    <source>
        <dbReference type="ARBA" id="ARBA00022679"/>
    </source>
</evidence>
<dbReference type="InterPro" id="IPR001307">
    <property type="entry name" value="Thiosulphate_STrfase_CS"/>
</dbReference>
<feature type="domain" description="Rhodanese" evidence="3">
    <location>
        <begin position="15"/>
        <end position="134"/>
    </location>
</feature>
<sequence>MSPLITVAELATRMTDSDLVIVDCRHDLANPQAGRAAYELDHIPGAIFLHLDEDLSGPKTGSNGRHPLPDPGWFGARLGMAGIGNDSHVVAYDASGGMYAARLWWMLGWLGHDRVQVLDGGYPAWQGARQHVSDNVQVMEPKKFTPHVRPERRVTAAEVEADLRESSFQVVDARSPDRFRGVGETIDPVGGHIPGAINRFFQDNLAPGGRFKEPQQLQHEWQDVLGAIPPADVVHQCGSGVTACHNLLALAAAGQPGGRLYAGSWSEWCADPARPVAR</sequence>
<dbReference type="InterPro" id="IPR001763">
    <property type="entry name" value="Rhodanese-like_dom"/>
</dbReference>
<dbReference type="Gene3D" id="3.40.250.10">
    <property type="entry name" value="Rhodanese-like domain"/>
    <property type="match status" value="2"/>
</dbReference>
<proteinExistence type="predicted"/>
<evidence type="ECO:0000313" key="5">
    <source>
        <dbReference type="Proteomes" id="UP000621859"/>
    </source>
</evidence>
<accession>A0ABQ2PI55</accession>
<dbReference type="CDD" id="cd01448">
    <property type="entry name" value="TST_Repeat_1"/>
    <property type="match status" value="1"/>
</dbReference>
<protein>
    <submittedName>
        <fullName evidence="4">Sulfurtransferase</fullName>
    </submittedName>
</protein>
<dbReference type="InterPro" id="IPR045078">
    <property type="entry name" value="TST/MPST-like"/>
</dbReference>
<dbReference type="EMBL" id="BMLY01000001">
    <property type="protein sequence ID" value="GGP24915.1"/>
    <property type="molecule type" value="Genomic_DNA"/>
</dbReference>
<feature type="domain" description="Rhodanese" evidence="3">
    <location>
        <begin position="164"/>
        <end position="277"/>
    </location>
</feature>
<evidence type="ECO:0000256" key="2">
    <source>
        <dbReference type="ARBA" id="ARBA00022737"/>
    </source>
</evidence>
<evidence type="ECO:0000313" key="4">
    <source>
        <dbReference type="EMBL" id="GGP24915.1"/>
    </source>
</evidence>
<dbReference type="RefSeq" id="WP_188688954.1">
    <property type="nucleotide sequence ID" value="NZ_BMLY01000001.1"/>
</dbReference>
<dbReference type="SUPFAM" id="SSF52821">
    <property type="entry name" value="Rhodanese/Cell cycle control phosphatase"/>
    <property type="match status" value="2"/>
</dbReference>
<reference evidence="5" key="1">
    <citation type="journal article" date="2019" name="Int. J. Syst. Evol. Microbiol.">
        <title>The Global Catalogue of Microorganisms (GCM) 10K type strain sequencing project: providing services to taxonomists for standard genome sequencing and annotation.</title>
        <authorList>
            <consortium name="The Broad Institute Genomics Platform"/>
            <consortium name="The Broad Institute Genome Sequencing Center for Infectious Disease"/>
            <person name="Wu L."/>
            <person name="Ma J."/>
        </authorList>
    </citation>
    <scope>NUCLEOTIDE SEQUENCE [LARGE SCALE GENOMIC DNA]</scope>
    <source>
        <strain evidence="5">CGMCC 1.8860</strain>
    </source>
</reference>
<keyword evidence="1" id="KW-0808">Transferase</keyword>
<dbReference type="Pfam" id="PF00581">
    <property type="entry name" value="Rhodanese"/>
    <property type="match status" value="2"/>
</dbReference>
<dbReference type="PANTHER" id="PTHR11364">
    <property type="entry name" value="THIOSULFATE SULFERTANSFERASE"/>
    <property type="match status" value="1"/>
</dbReference>
<dbReference type="Proteomes" id="UP000621859">
    <property type="component" value="Unassembled WGS sequence"/>
</dbReference>
<dbReference type="InterPro" id="IPR036873">
    <property type="entry name" value="Rhodanese-like_dom_sf"/>
</dbReference>
<gene>
    <name evidence="4" type="ORF">GCM10010971_07340</name>
</gene>
<dbReference type="PROSITE" id="PS50206">
    <property type="entry name" value="RHODANESE_3"/>
    <property type="match status" value="2"/>
</dbReference>
<evidence type="ECO:0000259" key="3">
    <source>
        <dbReference type="PROSITE" id="PS50206"/>
    </source>
</evidence>
<name>A0ABQ2PI55_9NEIS</name>